<organism evidence="1 2">
    <name type="scientific">Tanacetum coccineum</name>
    <dbReference type="NCBI Taxonomy" id="301880"/>
    <lineage>
        <taxon>Eukaryota</taxon>
        <taxon>Viridiplantae</taxon>
        <taxon>Streptophyta</taxon>
        <taxon>Embryophyta</taxon>
        <taxon>Tracheophyta</taxon>
        <taxon>Spermatophyta</taxon>
        <taxon>Magnoliopsida</taxon>
        <taxon>eudicotyledons</taxon>
        <taxon>Gunneridae</taxon>
        <taxon>Pentapetalae</taxon>
        <taxon>asterids</taxon>
        <taxon>campanulids</taxon>
        <taxon>Asterales</taxon>
        <taxon>Asteraceae</taxon>
        <taxon>Asteroideae</taxon>
        <taxon>Anthemideae</taxon>
        <taxon>Anthemidinae</taxon>
        <taxon>Tanacetum</taxon>
    </lineage>
</organism>
<keyword evidence="2" id="KW-1185">Reference proteome</keyword>
<sequence length="112" mass="12496">EDSQSVLLKEDLDNLFGPLYEEYYVTSTPEVSEDSAANTLDYKDTPLSSSIIFEDDEAPQIVTSLEEPIANEATTSISNKNANEPVQEDVVAFDKNEFYNPFHSPILEEAES</sequence>
<comment type="caution">
    <text evidence="1">The sequence shown here is derived from an EMBL/GenBank/DDBJ whole genome shotgun (WGS) entry which is preliminary data.</text>
</comment>
<proteinExistence type="predicted"/>
<reference evidence="1" key="1">
    <citation type="journal article" date="2022" name="Int. J. Mol. Sci.">
        <title>Draft Genome of Tanacetum Coccineum: Genomic Comparison of Closely Related Tanacetum-Family Plants.</title>
        <authorList>
            <person name="Yamashiro T."/>
            <person name="Shiraishi A."/>
            <person name="Nakayama K."/>
            <person name="Satake H."/>
        </authorList>
    </citation>
    <scope>NUCLEOTIDE SEQUENCE</scope>
</reference>
<feature type="non-terminal residue" evidence="1">
    <location>
        <position position="1"/>
    </location>
</feature>
<accession>A0ABQ5ELD7</accession>
<evidence type="ECO:0000313" key="2">
    <source>
        <dbReference type="Proteomes" id="UP001151760"/>
    </source>
</evidence>
<reference evidence="1" key="2">
    <citation type="submission" date="2022-01" db="EMBL/GenBank/DDBJ databases">
        <authorList>
            <person name="Yamashiro T."/>
            <person name="Shiraishi A."/>
            <person name="Satake H."/>
            <person name="Nakayama K."/>
        </authorList>
    </citation>
    <scope>NUCLEOTIDE SEQUENCE</scope>
</reference>
<protein>
    <submittedName>
        <fullName evidence="1">Uncharacterized protein</fullName>
    </submittedName>
</protein>
<name>A0ABQ5ELD7_9ASTR</name>
<dbReference type="EMBL" id="BQNB010016426">
    <property type="protein sequence ID" value="GJT51659.1"/>
    <property type="molecule type" value="Genomic_DNA"/>
</dbReference>
<evidence type="ECO:0000313" key="1">
    <source>
        <dbReference type="EMBL" id="GJT51659.1"/>
    </source>
</evidence>
<dbReference type="Proteomes" id="UP001151760">
    <property type="component" value="Unassembled WGS sequence"/>
</dbReference>
<gene>
    <name evidence="1" type="ORF">Tco_0977816</name>
</gene>